<feature type="transmembrane region" description="Helical" evidence="9">
    <location>
        <begin position="393"/>
        <end position="409"/>
    </location>
</feature>
<keyword evidence="5 9" id="KW-0472">Membrane</keyword>
<dbReference type="InterPro" id="IPR044775">
    <property type="entry name" value="MFS_ERD6/Tret1-like"/>
</dbReference>
<dbReference type="OrthoDB" id="6339427at2759"/>
<evidence type="ECO:0000313" key="11">
    <source>
        <dbReference type="EMBL" id="CAH1153465.1"/>
    </source>
</evidence>
<feature type="transmembrane region" description="Helical" evidence="9">
    <location>
        <begin position="416"/>
        <end position="438"/>
    </location>
</feature>
<feature type="transmembrane region" description="Helical" evidence="9">
    <location>
        <begin position="244"/>
        <end position="264"/>
    </location>
</feature>
<dbReference type="PROSITE" id="PS00217">
    <property type="entry name" value="SUGAR_TRANSPORT_2"/>
    <property type="match status" value="1"/>
</dbReference>
<accession>A0A9P0DFR3</accession>
<gene>
    <name evidence="11" type="ORF">PHAECO_LOCUS4154</name>
</gene>
<comment type="subcellular location">
    <subcellularLocation>
        <location evidence="1">Cell membrane</location>
        <topology evidence="1">Multi-pass membrane protein</topology>
    </subcellularLocation>
</comment>
<proteinExistence type="inferred from homology"/>
<keyword evidence="3 9" id="KW-0812">Transmembrane</keyword>
<evidence type="ECO:0000256" key="2">
    <source>
        <dbReference type="ARBA" id="ARBA00022475"/>
    </source>
</evidence>
<evidence type="ECO:0000256" key="5">
    <source>
        <dbReference type="ARBA" id="ARBA00023136"/>
    </source>
</evidence>
<feature type="transmembrane region" description="Helical" evidence="9">
    <location>
        <begin position="185"/>
        <end position="205"/>
    </location>
</feature>
<dbReference type="PROSITE" id="PS50850">
    <property type="entry name" value="MFS"/>
    <property type="match status" value="1"/>
</dbReference>
<evidence type="ECO:0000256" key="8">
    <source>
        <dbReference type="RuleBase" id="RU003346"/>
    </source>
</evidence>
<keyword evidence="8" id="KW-0813">Transport</keyword>
<feature type="transmembrane region" description="Helical" evidence="9">
    <location>
        <begin position="270"/>
        <end position="289"/>
    </location>
</feature>
<dbReference type="InterPro" id="IPR036259">
    <property type="entry name" value="MFS_trans_sf"/>
</dbReference>
<dbReference type="Pfam" id="PF00083">
    <property type="entry name" value="Sugar_tr"/>
    <property type="match status" value="1"/>
</dbReference>
<evidence type="ECO:0000259" key="10">
    <source>
        <dbReference type="PROSITE" id="PS50850"/>
    </source>
</evidence>
<sequence>MPKTKNEKYYRVASNHQERQRNWDLMKPTSWGQWNGNHRRLQNTESPCISTCTTATNLSSLGEFQSNSTMSSQRKMKDNNLRMVVHEIEPLQKKEADEKLEEPCVPPKTNFVRIRSQLFATLAVSWVSLIIGYSTAYTSPAQASLELDFGFTSLEISWISSFMPLGALAGGLGGGTLIENFGRKWTILLTNILFLISWLTISFAQTYMYLYVGRIITGIAVGIGSLSMPVYTAETIQPEVRGSLGLFPTALGNVGILICFLSGTFFQWRALGVVGGILSIPFLIMVWFIPETPKFLMSKGQDEKARKALQWLRAADADVDKEFLEMQKIQKDSDDNHESILVLFSRNNLKLLSIVLGLMLFQQFSGINAVIFYTTKIFKESGSELKDSVCTTIVGVVNFVSTFIASLLIDKLGRKVLLYISSSSMILSLGVLGAYFYMKNVTSIDVHPLSWLPLISFMIYVLGFSLGFGPIPWLMMGEILPARIRGPAASISTAFNWTCTFIVTKTFLLIMDSIGAHYTFWMYGIIVTGALVFSIAIVPETRGQSLADIERKLAGVRTRRISSIANLKPMPSTC</sequence>
<name>A0A9P0DFR3_PHACE</name>
<feature type="transmembrane region" description="Helical" evidence="9">
    <location>
        <begin position="494"/>
        <end position="514"/>
    </location>
</feature>
<dbReference type="InterPro" id="IPR003663">
    <property type="entry name" value="Sugar/inositol_transpt"/>
</dbReference>
<dbReference type="PANTHER" id="PTHR48021:SF96">
    <property type="entry name" value="FACILITATED TREHALOSE TRANSPORTER TRET1-1-RELATED"/>
    <property type="match status" value="1"/>
</dbReference>
<dbReference type="GO" id="GO:0005886">
    <property type="term" value="C:plasma membrane"/>
    <property type="evidence" value="ECO:0007669"/>
    <property type="project" value="UniProtKB-SubCell"/>
</dbReference>
<dbReference type="InterPro" id="IPR020846">
    <property type="entry name" value="MFS_dom"/>
</dbReference>
<dbReference type="AlphaFoldDB" id="A0A9P0DFR3"/>
<dbReference type="InterPro" id="IPR005829">
    <property type="entry name" value="Sugar_transporter_CS"/>
</dbReference>
<dbReference type="InterPro" id="IPR050549">
    <property type="entry name" value="MFS_Trehalose_Transporter"/>
</dbReference>
<keyword evidence="4 9" id="KW-1133">Transmembrane helix</keyword>
<keyword evidence="2" id="KW-1003">Cell membrane</keyword>
<keyword evidence="6" id="KW-0325">Glycoprotein</keyword>
<evidence type="ECO:0000256" key="9">
    <source>
        <dbReference type="SAM" id="Phobius"/>
    </source>
</evidence>
<feature type="transmembrane region" description="Helical" evidence="9">
    <location>
        <begin position="156"/>
        <end position="178"/>
    </location>
</feature>
<dbReference type="EMBL" id="OU896720">
    <property type="protein sequence ID" value="CAH1153465.1"/>
    <property type="molecule type" value="Genomic_DNA"/>
</dbReference>
<feature type="transmembrane region" description="Helical" evidence="9">
    <location>
        <begin position="450"/>
        <end position="474"/>
    </location>
</feature>
<evidence type="ECO:0000256" key="3">
    <source>
        <dbReference type="ARBA" id="ARBA00022692"/>
    </source>
</evidence>
<evidence type="ECO:0000256" key="6">
    <source>
        <dbReference type="ARBA" id="ARBA00023180"/>
    </source>
</evidence>
<evidence type="ECO:0000256" key="1">
    <source>
        <dbReference type="ARBA" id="ARBA00004651"/>
    </source>
</evidence>
<dbReference type="FunFam" id="1.20.1250.20:FF:000055">
    <property type="entry name" value="Facilitated trehalose transporter Tret1-2 homolog"/>
    <property type="match status" value="1"/>
</dbReference>
<comment type="similarity">
    <text evidence="7">Belongs to the major facilitator superfamily. Sugar transporter (TC 2.A.1.1) family. Trehalose transporter subfamily.</text>
</comment>
<evidence type="ECO:0000313" key="12">
    <source>
        <dbReference type="Proteomes" id="UP001153737"/>
    </source>
</evidence>
<dbReference type="InterPro" id="IPR005828">
    <property type="entry name" value="MFS_sugar_transport-like"/>
</dbReference>
<evidence type="ECO:0000256" key="4">
    <source>
        <dbReference type="ARBA" id="ARBA00022989"/>
    </source>
</evidence>
<dbReference type="PRINTS" id="PR00171">
    <property type="entry name" value="SUGRTRNSPORT"/>
</dbReference>
<dbReference type="CDD" id="cd17358">
    <property type="entry name" value="MFS_GLUT6_8_Class3_like"/>
    <property type="match status" value="1"/>
</dbReference>
<keyword evidence="12" id="KW-1185">Reference proteome</keyword>
<reference evidence="11" key="1">
    <citation type="submission" date="2022-01" db="EMBL/GenBank/DDBJ databases">
        <authorList>
            <person name="King R."/>
        </authorList>
    </citation>
    <scope>NUCLEOTIDE SEQUENCE</scope>
</reference>
<protein>
    <recommendedName>
        <fullName evidence="10">Major facilitator superfamily (MFS) profile domain-containing protein</fullName>
    </recommendedName>
</protein>
<evidence type="ECO:0000256" key="7">
    <source>
        <dbReference type="ARBA" id="ARBA00024348"/>
    </source>
</evidence>
<dbReference type="Gene3D" id="1.20.1250.20">
    <property type="entry name" value="MFS general substrate transporter like domains"/>
    <property type="match status" value="1"/>
</dbReference>
<feature type="transmembrane region" description="Helical" evidence="9">
    <location>
        <begin position="351"/>
        <end position="373"/>
    </location>
</feature>
<reference evidence="11" key="2">
    <citation type="submission" date="2022-10" db="EMBL/GenBank/DDBJ databases">
        <authorList>
            <consortium name="ENA_rothamsted_submissions"/>
            <consortium name="culmorum"/>
            <person name="King R."/>
        </authorList>
    </citation>
    <scope>NUCLEOTIDE SEQUENCE</scope>
</reference>
<organism evidence="11 12">
    <name type="scientific">Phaedon cochleariae</name>
    <name type="common">Mustard beetle</name>
    <dbReference type="NCBI Taxonomy" id="80249"/>
    <lineage>
        <taxon>Eukaryota</taxon>
        <taxon>Metazoa</taxon>
        <taxon>Ecdysozoa</taxon>
        <taxon>Arthropoda</taxon>
        <taxon>Hexapoda</taxon>
        <taxon>Insecta</taxon>
        <taxon>Pterygota</taxon>
        <taxon>Neoptera</taxon>
        <taxon>Endopterygota</taxon>
        <taxon>Coleoptera</taxon>
        <taxon>Polyphaga</taxon>
        <taxon>Cucujiformia</taxon>
        <taxon>Chrysomeloidea</taxon>
        <taxon>Chrysomelidae</taxon>
        <taxon>Chrysomelinae</taxon>
        <taxon>Chrysomelini</taxon>
        <taxon>Phaedon</taxon>
    </lineage>
</organism>
<dbReference type="NCBIfam" id="TIGR00879">
    <property type="entry name" value="SP"/>
    <property type="match status" value="1"/>
</dbReference>
<feature type="transmembrane region" description="Helical" evidence="9">
    <location>
        <begin position="520"/>
        <end position="538"/>
    </location>
</feature>
<dbReference type="SUPFAM" id="SSF103473">
    <property type="entry name" value="MFS general substrate transporter"/>
    <property type="match status" value="1"/>
</dbReference>
<dbReference type="GO" id="GO:0051119">
    <property type="term" value="F:sugar transmembrane transporter activity"/>
    <property type="evidence" value="ECO:0007669"/>
    <property type="project" value="InterPro"/>
</dbReference>
<feature type="transmembrane region" description="Helical" evidence="9">
    <location>
        <begin position="118"/>
        <end position="136"/>
    </location>
</feature>
<dbReference type="Proteomes" id="UP001153737">
    <property type="component" value="Chromosome 14"/>
</dbReference>
<feature type="domain" description="Major facilitator superfamily (MFS) profile" evidence="10">
    <location>
        <begin position="120"/>
        <end position="542"/>
    </location>
</feature>
<dbReference type="PANTHER" id="PTHR48021">
    <property type="match status" value="1"/>
</dbReference>
<feature type="transmembrane region" description="Helical" evidence="9">
    <location>
        <begin position="211"/>
        <end position="232"/>
    </location>
</feature>
<dbReference type="PROSITE" id="PS00216">
    <property type="entry name" value="SUGAR_TRANSPORT_1"/>
    <property type="match status" value="2"/>
</dbReference>